<dbReference type="Pfam" id="PF00480">
    <property type="entry name" value="ROK"/>
    <property type="match status" value="1"/>
</dbReference>
<dbReference type="InterPro" id="IPR049874">
    <property type="entry name" value="ROK_cs"/>
</dbReference>
<dbReference type="SUPFAM" id="SSF53067">
    <property type="entry name" value="Actin-like ATPase domain"/>
    <property type="match status" value="1"/>
</dbReference>
<reference evidence="2" key="1">
    <citation type="submission" date="2022-11" db="EMBL/GenBank/DDBJ databases">
        <title>Lacrimispora xylanolytica sy1, complete genome.</title>
        <authorList>
            <person name="Choi S."/>
        </authorList>
    </citation>
    <scope>NUCLEOTIDE SEQUENCE</scope>
    <source>
        <strain evidence="2">Sy1</strain>
    </source>
</reference>
<name>A0ABY7AFS5_9FIRM</name>
<comment type="similarity">
    <text evidence="1">Belongs to the ROK (NagC/XylR) family.</text>
</comment>
<dbReference type="PANTHER" id="PTHR18964">
    <property type="entry name" value="ROK (REPRESSOR, ORF, KINASE) FAMILY"/>
    <property type="match status" value="1"/>
</dbReference>
<evidence type="ECO:0000256" key="1">
    <source>
        <dbReference type="ARBA" id="ARBA00006479"/>
    </source>
</evidence>
<dbReference type="RefSeq" id="WP_268115448.1">
    <property type="nucleotide sequence ID" value="NZ_CP113524.1"/>
</dbReference>
<protein>
    <submittedName>
        <fullName evidence="2">ROK family protein</fullName>
    </submittedName>
</protein>
<dbReference type="Gene3D" id="3.30.420.40">
    <property type="match status" value="2"/>
</dbReference>
<keyword evidence="3" id="KW-1185">Reference proteome</keyword>
<dbReference type="PROSITE" id="PS01125">
    <property type="entry name" value="ROK"/>
    <property type="match status" value="1"/>
</dbReference>
<evidence type="ECO:0000313" key="3">
    <source>
        <dbReference type="Proteomes" id="UP001163115"/>
    </source>
</evidence>
<gene>
    <name evidence="2" type="ORF">OW255_01980</name>
</gene>
<dbReference type="EMBL" id="CP113524">
    <property type="protein sequence ID" value="WAJ24313.1"/>
    <property type="molecule type" value="Genomic_DNA"/>
</dbReference>
<dbReference type="Proteomes" id="UP001163115">
    <property type="component" value="Chromosome"/>
</dbReference>
<sequence length="317" mass="33721">MRYYVGIDLGGTNIAAGLVGEDGTLLKQLSIPTNSGRSAREIVKDMADLAKEVADLGGISWDQIKAVGVGVPGTANRDTGIVEYANNLGFYDEPMVAMLEEELPGKAIRFDNDANAAAWGEYVAGSGKGSRSMLAVTLGTGVGGGIILDGKLFRGVNYAAGEFGHFVIDRNGIECNCGRRGCFENYASATALVAQTRQAMEKNPQSLLWELCGKNINQVEGRTLFDGVRQGDDTANQVLHQFIEYLGTGLVDLINIFQPELICIGGGISKAGELLLKPLQAMIDREDYAATSRNRTKIVVAKLNNDAGLIGAALLES</sequence>
<dbReference type="PANTHER" id="PTHR18964:SF149">
    <property type="entry name" value="BIFUNCTIONAL UDP-N-ACETYLGLUCOSAMINE 2-EPIMERASE_N-ACETYLMANNOSAMINE KINASE"/>
    <property type="match status" value="1"/>
</dbReference>
<proteinExistence type="inferred from homology"/>
<evidence type="ECO:0000313" key="2">
    <source>
        <dbReference type="EMBL" id="WAJ24313.1"/>
    </source>
</evidence>
<dbReference type="InterPro" id="IPR043129">
    <property type="entry name" value="ATPase_NBD"/>
</dbReference>
<organism evidence="2 3">
    <name type="scientific">Lacrimispora xylanolytica</name>
    <dbReference type="NCBI Taxonomy" id="29375"/>
    <lineage>
        <taxon>Bacteria</taxon>
        <taxon>Bacillati</taxon>
        <taxon>Bacillota</taxon>
        <taxon>Clostridia</taxon>
        <taxon>Lachnospirales</taxon>
        <taxon>Lachnospiraceae</taxon>
        <taxon>Lacrimispora</taxon>
    </lineage>
</organism>
<accession>A0ABY7AFS5</accession>
<dbReference type="InterPro" id="IPR000600">
    <property type="entry name" value="ROK"/>
</dbReference>